<dbReference type="NCBIfam" id="TIGR03550">
    <property type="entry name" value="F420_cofG"/>
    <property type="match status" value="1"/>
</dbReference>
<evidence type="ECO:0000256" key="8">
    <source>
        <dbReference type="ARBA" id="ARBA00023239"/>
    </source>
</evidence>
<comment type="function">
    <text evidence="10">Catalyzes the radical-mediated synthesis of 7,8-didemethyl-8-hydroxy-5-deazariboflavin (FO) from 5-amino-5-(4-hydroxybenzyl)-6-(D-ribitylimino)-5,6-dihydrouracil.</text>
</comment>
<comment type="cofactor">
    <cofactor evidence="10">
        <name>[4Fe-4S] cluster</name>
        <dbReference type="ChEBI" id="CHEBI:49883"/>
    </cofactor>
    <text evidence="10">Binds 1 [4Fe-4S] cluster. The cluster is coordinated with 3 cysteines and an exchangeable S-adenosyl-L-methionine.</text>
</comment>
<dbReference type="SFLD" id="SFLDS00029">
    <property type="entry name" value="Radical_SAM"/>
    <property type="match status" value="1"/>
</dbReference>
<keyword evidence="8 10" id="KW-0456">Lyase</keyword>
<evidence type="ECO:0000313" key="12">
    <source>
        <dbReference type="EMBL" id="MCM1986244.1"/>
    </source>
</evidence>
<dbReference type="PANTHER" id="PTHR43076:SF15">
    <property type="entry name" value="7,8-DIDEMETHYL-8-HYDROXY-5-DEAZARIBOFLAVIN SYNTHASE"/>
    <property type="match status" value="1"/>
</dbReference>
<evidence type="ECO:0000259" key="11">
    <source>
        <dbReference type="PROSITE" id="PS51918"/>
    </source>
</evidence>
<dbReference type="GO" id="GO:0016765">
    <property type="term" value="F:transferase activity, transferring alkyl or aryl (other than methyl) groups"/>
    <property type="evidence" value="ECO:0007669"/>
    <property type="project" value="InterPro"/>
</dbReference>
<dbReference type="GO" id="GO:0005506">
    <property type="term" value="F:iron ion binding"/>
    <property type="evidence" value="ECO:0007669"/>
    <property type="project" value="UniProtKB-UniRule"/>
</dbReference>
<evidence type="ECO:0000256" key="1">
    <source>
        <dbReference type="ARBA" id="ARBA00004712"/>
    </source>
</evidence>
<evidence type="ECO:0000256" key="3">
    <source>
        <dbReference type="ARBA" id="ARBA00022485"/>
    </source>
</evidence>
<evidence type="ECO:0000256" key="2">
    <source>
        <dbReference type="ARBA" id="ARBA00012126"/>
    </source>
</evidence>
<organism evidence="12 13">
    <name type="scientific">Methanococcoides seepicolus</name>
    <dbReference type="NCBI Taxonomy" id="2828780"/>
    <lineage>
        <taxon>Archaea</taxon>
        <taxon>Methanobacteriati</taxon>
        <taxon>Methanobacteriota</taxon>
        <taxon>Stenosarchaea group</taxon>
        <taxon>Methanomicrobia</taxon>
        <taxon>Methanosarcinales</taxon>
        <taxon>Methanosarcinaceae</taxon>
        <taxon>Methanococcoides</taxon>
    </lineage>
</organism>
<proteinExistence type="inferred from homology"/>
<evidence type="ECO:0000256" key="6">
    <source>
        <dbReference type="ARBA" id="ARBA00023004"/>
    </source>
</evidence>
<evidence type="ECO:0000256" key="10">
    <source>
        <dbReference type="HAMAP-Rule" id="MF_01611"/>
    </source>
</evidence>
<comment type="similarity">
    <text evidence="10">Belongs to the radical SAM superfamily. CofG family.</text>
</comment>
<keyword evidence="5 10" id="KW-0479">Metal-binding</keyword>
<dbReference type="EMBL" id="JAGSOI010000011">
    <property type="protein sequence ID" value="MCM1986244.1"/>
    <property type="molecule type" value="Genomic_DNA"/>
</dbReference>
<feature type="binding site" evidence="10">
    <location>
        <position position="23"/>
    </location>
    <ligand>
        <name>[4Fe-4S] cluster</name>
        <dbReference type="ChEBI" id="CHEBI:49883"/>
        <note>4Fe-4S-S-AdoMet</note>
    </ligand>
</feature>
<dbReference type="InterPro" id="IPR013785">
    <property type="entry name" value="Aldolase_TIM"/>
</dbReference>
<dbReference type="HAMAP" id="MF_01611">
    <property type="entry name" value="FO_synth_sub1"/>
    <property type="match status" value="1"/>
</dbReference>
<dbReference type="NCBIfam" id="NF004884">
    <property type="entry name" value="PRK06245.1"/>
    <property type="match status" value="1"/>
</dbReference>
<dbReference type="GO" id="GO:0044689">
    <property type="term" value="F:7,8-didemethyl-8-hydroxy-5-deazariboflavin synthase activity"/>
    <property type="evidence" value="ECO:0007669"/>
    <property type="project" value="UniProtKB-EC"/>
</dbReference>
<accession>A0A9E5DBM3</accession>
<feature type="binding site" evidence="10">
    <location>
        <position position="26"/>
    </location>
    <ligand>
        <name>[4Fe-4S] cluster</name>
        <dbReference type="ChEBI" id="CHEBI:49883"/>
        <note>4Fe-4S-S-AdoMet</note>
    </ligand>
</feature>
<dbReference type="InterPro" id="IPR034405">
    <property type="entry name" value="F420"/>
</dbReference>
<evidence type="ECO:0000256" key="7">
    <source>
        <dbReference type="ARBA" id="ARBA00023014"/>
    </source>
</evidence>
<dbReference type="EC" id="4.3.1.32" evidence="2 10"/>
<keyword evidence="6 10" id="KW-0408">Iron</keyword>
<dbReference type="Gene3D" id="3.20.20.70">
    <property type="entry name" value="Aldolase class I"/>
    <property type="match status" value="1"/>
</dbReference>
<dbReference type="SFLD" id="SFLDG01388">
    <property type="entry name" value="7_8-didemethyl-8-hydroxy-5-dea"/>
    <property type="match status" value="1"/>
</dbReference>
<dbReference type="Proteomes" id="UP001056766">
    <property type="component" value="Unassembled WGS sequence"/>
</dbReference>
<name>A0A9E5DBM3_9EURY</name>
<comment type="pathway">
    <text evidence="1 10">Cofactor biosynthesis; coenzyme F0 biosynthesis.</text>
</comment>
<evidence type="ECO:0000256" key="9">
    <source>
        <dbReference type="ARBA" id="ARBA00048974"/>
    </source>
</evidence>
<dbReference type="PANTHER" id="PTHR43076">
    <property type="entry name" value="FO SYNTHASE (COFH)"/>
    <property type="match status" value="1"/>
</dbReference>
<comment type="subunit">
    <text evidence="10">The FO synthase complex consists of two subunits, CofG and CofH.</text>
</comment>
<gene>
    <name evidence="10 12" type="primary">cofG</name>
    <name evidence="12" type="ORF">KDK67_04355</name>
</gene>
<comment type="catalytic activity">
    <reaction evidence="9 10">
        <text>5-amino-5-(4-hydroxybenzyl)-6-(D-ribitylimino)-5,6-dihydrouracil + S-adenosyl-L-methionine = 7,8-didemethyl-8-hydroxy-5-deazariboflavin + 5'-deoxyadenosine + L-methionine + NH4(+) + H(+)</text>
        <dbReference type="Rhea" id="RHEA:55204"/>
        <dbReference type="ChEBI" id="CHEBI:15378"/>
        <dbReference type="ChEBI" id="CHEBI:17319"/>
        <dbReference type="ChEBI" id="CHEBI:28938"/>
        <dbReference type="ChEBI" id="CHEBI:57844"/>
        <dbReference type="ChEBI" id="CHEBI:59789"/>
        <dbReference type="ChEBI" id="CHEBI:59904"/>
        <dbReference type="ChEBI" id="CHEBI:85936"/>
        <dbReference type="EC" id="4.3.1.32"/>
    </reaction>
</comment>
<dbReference type="GO" id="GO:0051539">
    <property type="term" value="F:4 iron, 4 sulfur cluster binding"/>
    <property type="evidence" value="ECO:0007669"/>
    <property type="project" value="UniProtKB-KW"/>
</dbReference>
<dbReference type="InterPro" id="IPR007197">
    <property type="entry name" value="rSAM"/>
</dbReference>
<feature type="binding site" evidence="10">
    <location>
        <position position="19"/>
    </location>
    <ligand>
        <name>[4Fe-4S] cluster</name>
        <dbReference type="ChEBI" id="CHEBI:49883"/>
        <note>4Fe-4S-S-AdoMet</note>
    </ligand>
</feature>
<keyword evidence="7 10" id="KW-0411">Iron-sulfur</keyword>
<comment type="caution">
    <text evidence="12">The sequence shown here is derived from an EMBL/GenBank/DDBJ whole genome shotgun (WGS) entry which is preliminary data.</text>
</comment>
<dbReference type="SFLD" id="SFLDG01064">
    <property type="entry name" value="F420__menaquinone_cofactor_bio"/>
    <property type="match status" value="1"/>
</dbReference>
<reference evidence="12" key="1">
    <citation type="journal article" date="2021" name="mSystems">
        <title>Bacteria and Archaea Synergistically Convert Glycine Betaine to Biogenic Methane in the Formosa Cold Seep of the South China Sea.</title>
        <authorList>
            <person name="Li L."/>
            <person name="Zhang W."/>
            <person name="Zhang S."/>
            <person name="Song L."/>
            <person name="Sun Q."/>
            <person name="Zhang H."/>
            <person name="Xiang H."/>
            <person name="Dong X."/>
        </authorList>
    </citation>
    <scope>NUCLEOTIDE SEQUENCE</scope>
    <source>
        <strain evidence="12">LLY</strain>
    </source>
</reference>
<keyword evidence="13" id="KW-1185">Reference proteome</keyword>
<evidence type="ECO:0000256" key="4">
    <source>
        <dbReference type="ARBA" id="ARBA00022691"/>
    </source>
</evidence>
<dbReference type="CDD" id="cd01335">
    <property type="entry name" value="Radical_SAM"/>
    <property type="match status" value="1"/>
</dbReference>
<dbReference type="RefSeq" id="WP_250867609.1">
    <property type="nucleotide sequence ID" value="NZ_JAGSOI010000011.1"/>
</dbReference>
<reference evidence="12" key="2">
    <citation type="submission" date="2021-04" db="EMBL/GenBank/DDBJ databases">
        <authorList>
            <person name="Dong X."/>
        </authorList>
    </citation>
    <scope>NUCLEOTIDE SEQUENCE</scope>
    <source>
        <strain evidence="12">LLY</strain>
    </source>
</reference>
<feature type="domain" description="Radical SAM core" evidence="11">
    <location>
        <begin position="5"/>
        <end position="245"/>
    </location>
</feature>
<dbReference type="InterPro" id="IPR006638">
    <property type="entry name" value="Elp3/MiaA/NifB-like_rSAM"/>
</dbReference>
<keyword evidence="3 10" id="KW-0004">4Fe-4S</keyword>
<dbReference type="SUPFAM" id="SSF102114">
    <property type="entry name" value="Radical SAM enzymes"/>
    <property type="match status" value="1"/>
</dbReference>
<dbReference type="InterPro" id="IPR058240">
    <property type="entry name" value="rSAM_sf"/>
</dbReference>
<evidence type="ECO:0000313" key="13">
    <source>
        <dbReference type="Proteomes" id="UP001056766"/>
    </source>
</evidence>
<dbReference type="Pfam" id="PF04055">
    <property type="entry name" value="Radical_SAM"/>
    <property type="match status" value="1"/>
</dbReference>
<keyword evidence="4 10" id="KW-0949">S-adenosyl-L-methionine</keyword>
<dbReference type="SMART" id="SM00729">
    <property type="entry name" value="Elp3"/>
    <property type="match status" value="1"/>
</dbReference>
<dbReference type="PROSITE" id="PS51918">
    <property type="entry name" value="RADICAL_SAM"/>
    <property type="match status" value="1"/>
</dbReference>
<evidence type="ECO:0000256" key="5">
    <source>
        <dbReference type="ARBA" id="ARBA00022723"/>
    </source>
</evidence>
<sequence>MPEFVTFSRNVFIPVTNICRNHCGYCTFRRDAGHPEARLMNISEIRQILEKGEKAGCTEALFVFGEYAEEVPEYLLELEKLGYSSTVEYVADLCELAIEIGLLPHTNAGILTQHELEILKPLNISMGLMLETTAELKAHSESPGKAPSTRIEMIRTAGKLQIPFTTGILVGIGETKADRKRSLNVIADMHREFGHIQEVIIQNFMPKPDTPMADHAPPSKEEMIETVSIAREILPDDVAVQVAPNLIDPYILIKAGASDLGGVSPTTIDWINPEAEWPDVIELQRMTKEIELRERLPIYPQHIKKGWYSSNLSDLIETLTDKNGFKRKQQ</sequence>
<dbReference type="SFLD" id="SFLDF00294">
    <property type="entry name" value="7_8-didemethyl-8-hydroxy-5-dea"/>
    <property type="match status" value="1"/>
</dbReference>
<protein>
    <recommendedName>
        <fullName evidence="2 10">7,8-didemethyl-8-hydroxy-5-deazariboflavin synthase</fullName>
        <ecNumber evidence="2 10">4.3.1.32</ecNumber>
    </recommendedName>
    <alternativeName>
        <fullName evidence="10">FO synthase subunit 1</fullName>
    </alternativeName>
</protein>
<dbReference type="AlphaFoldDB" id="A0A9E5DBM3"/>
<dbReference type="InterPro" id="IPR019939">
    <property type="entry name" value="CofG_family"/>
</dbReference>